<dbReference type="Pfam" id="PF00970">
    <property type="entry name" value="FAD_binding_6"/>
    <property type="match status" value="1"/>
</dbReference>
<evidence type="ECO:0000256" key="4">
    <source>
        <dbReference type="ARBA" id="ARBA00023014"/>
    </source>
</evidence>
<evidence type="ECO:0000256" key="2">
    <source>
        <dbReference type="ARBA" id="ARBA00001974"/>
    </source>
</evidence>
<feature type="domain" description="FAD-binding FR-type" evidence="5">
    <location>
        <begin position="204"/>
        <end position="304"/>
    </location>
</feature>
<sequence>MMGTYRHTRISTQTYALIIPALYPQWTWKDTPMSRHRDHAPQASGRHLRASENSPVNNTYPTYYTVLGPAITLLREHPEDFMRHFLAAALTYDFHFHTFFPSVNDHHASRYTHALRYILEALDQSTNDPDCLDDVIDFLSQLGCDQRKYQLTAEQYQSLAAALRDTFALLLPYQWSTELNDALLTSFEHAINVMQSAAATKTTPPVYTGTVMEVLRFTRDIAIVRLQANPAIDYLPGQYLSVTTPQCPGTWRYLSPAIPANSDGYIEFHIRAVDHGYFSNQIVHNTHPGDQWTLSNPHGNLHISGERPVCMIARDMALAPMRCILLDMVQDSGHHPLVDIYYSTHYPGELIDAATLANLQAANPWLIAHICADEKTDPWWLHNAPELPPNLLLRHGNPLEIALADGCIHDREILVGGSPQIVQQAMENLPRLGVSRADIHHDPLD</sequence>
<evidence type="ECO:0000256" key="1">
    <source>
        <dbReference type="ARBA" id="ARBA00001970"/>
    </source>
</evidence>
<dbReference type="Gene3D" id="2.40.30.10">
    <property type="entry name" value="Translation factors"/>
    <property type="match status" value="1"/>
</dbReference>
<dbReference type="GO" id="GO:0019825">
    <property type="term" value="F:oxygen binding"/>
    <property type="evidence" value="ECO:0007669"/>
    <property type="project" value="InterPro"/>
</dbReference>
<evidence type="ECO:0000256" key="3">
    <source>
        <dbReference type="ARBA" id="ARBA00022714"/>
    </source>
</evidence>
<evidence type="ECO:0000259" key="5">
    <source>
        <dbReference type="PROSITE" id="PS51384"/>
    </source>
</evidence>
<dbReference type="InterPro" id="IPR017927">
    <property type="entry name" value="FAD-bd_FR_type"/>
</dbReference>
<dbReference type="InterPro" id="IPR009050">
    <property type="entry name" value="Globin-like_sf"/>
</dbReference>
<organism evidence="6 7">
    <name type="scientific">Lawsonella clevelandensis</name>
    <dbReference type="NCBI Taxonomy" id="1528099"/>
    <lineage>
        <taxon>Bacteria</taxon>
        <taxon>Bacillati</taxon>
        <taxon>Actinomycetota</taxon>
        <taxon>Actinomycetes</taxon>
        <taxon>Mycobacteriales</taxon>
        <taxon>Lawsonellaceae</taxon>
        <taxon>Lawsonella</taxon>
    </lineage>
</organism>
<comment type="cofactor">
    <cofactor evidence="1">
        <name>heme b</name>
        <dbReference type="ChEBI" id="CHEBI:60344"/>
    </cofactor>
</comment>
<dbReference type="PANTHER" id="PTHR47354:SF5">
    <property type="entry name" value="PROTEIN RFBI"/>
    <property type="match status" value="1"/>
</dbReference>
<keyword evidence="3" id="KW-0001">2Fe-2S</keyword>
<dbReference type="InterPro" id="IPR012292">
    <property type="entry name" value="Globin/Proto"/>
</dbReference>
<keyword evidence="3" id="KW-0408">Iron</keyword>
<dbReference type="SUPFAM" id="SSF52343">
    <property type="entry name" value="Ferredoxin reductase-like, C-terminal NADP-linked domain"/>
    <property type="match status" value="1"/>
</dbReference>
<dbReference type="InterPro" id="IPR039261">
    <property type="entry name" value="FNR_nucleotide-bd"/>
</dbReference>
<dbReference type="GO" id="GO:0020037">
    <property type="term" value="F:heme binding"/>
    <property type="evidence" value="ECO:0007669"/>
    <property type="project" value="InterPro"/>
</dbReference>
<dbReference type="AlphaFoldDB" id="A0A2W5I8T1"/>
<proteinExistence type="predicted"/>
<dbReference type="PROSITE" id="PS51384">
    <property type="entry name" value="FAD_FR"/>
    <property type="match status" value="1"/>
</dbReference>
<dbReference type="InterPro" id="IPR050415">
    <property type="entry name" value="MRET"/>
</dbReference>
<dbReference type="PANTHER" id="PTHR47354">
    <property type="entry name" value="NADH OXIDOREDUCTASE HCR"/>
    <property type="match status" value="1"/>
</dbReference>
<dbReference type="Proteomes" id="UP000248606">
    <property type="component" value="Unassembled WGS sequence"/>
</dbReference>
<comment type="cofactor">
    <cofactor evidence="2">
        <name>FAD</name>
        <dbReference type="ChEBI" id="CHEBI:57692"/>
    </cofactor>
</comment>
<gene>
    <name evidence="6" type="ORF">DI579_06450</name>
</gene>
<dbReference type="GO" id="GO:0016491">
    <property type="term" value="F:oxidoreductase activity"/>
    <property type="evidence" value="ECO:0007669"/>
    <property type="project" value="InterPro"/>
</dbReference>
<keyword evidence="3" id="KW-0479">Metal-binding</keyword>
<keyword evidence="4" id="KW-0411">Iron-sulfur</keyword>
<reference evidence="6 7" key="1">
    <citation type="submission" date="2017-08" db="EMBL/GenBank/DDBJ databases">
        <title>Infants hospitalized years apart are colonized by the same room-sourced microbial strains.</title>
        <authorList>
            <person name="Brooks B."/>
            <person name="Olm M.R."/>
            <person name="Firek B.A."/>
            <person name="Baker R."/>
            <person name="Thomas B.C."/>
            <person name="Morowitz M.J."/>
            <person name="Banfield J.F."/>
        </authorList>
    </citation>
    <scope>NUCLEOTIDE SEQUENCE [LARGE SCALE GENOMIC DNA]</scope>
    <source>
        <strain evidence="6">S2_006_000_R1_57</strain>
    </source>
</reference>
<dbReference type="SUPFAM" id="SSF63380">
    <property type="entry name" value="Riboflavin synthase domain-like"/>
    <property type="match status" value="1"/>
</dbReference>
<evidence type="ECO:0000313" key="6">
    <source>
        <dbReference type="EMBL" id="PZP88501.1"/>
    </source>
</evidence>
<dbReference type="EMBL" id="QFOZ01000011">
    <property type="protein sequence ID" value="PZP88501.1"/>
    <property type="molecule type" value="Genomic_DNA"/>
</dbReference>
<comment type="caution">
    <text evidence="6">The sequence shown here is derived from an EMBL/GenBank/DDBJ whole genome shotgun (WGS) entry which is preliminary data.</text>
</comment>
<dbReference type="SUPFAM" id="SSF46458">
    <property type="entry name" value="Globin-like"/>
    <property type="match status" value="1"/>
</dbReference>
<name>A0A2W5I8T1_9ACTN</name>
<dbReference type="GO" id="GO:0051537">
    <property type="term" value="F:2 iron, 2 sulfur cluster binding"/>
    <property type="evidence" value="ECO:0007669"/>
    <property type="project" value="UniProtKB-KW"/>
</dbReference>
<evidence type="ECO:0000313" key="7">
    <source>
        <dbReference type="Proteomes" id="UP000248606"/>
    </source>
</evidence>
<protein>
    <recommendedName>
        <fullName evidence="5">FAD-binding FR-type domain-containing protein</fullName>
    </recommendedName>
</protein>
<dbReference type="Gene3D" id="1.10.490.10">
    <property type="entry name" value="Globins"/>
    <property type="match status" value="1"/>
</dbReference>
<dbReference type="Gene3D" id="3.40.50.80">
    <property type="entry name" value="Nucleotide-binding domain of ferredoxin-NADP reductase (FNR) module"/>
    <property type="match status" value="1"/>
</dbReference>
<dbReference type="InterPro" id="IPR017938">
    <property type="entry name" value="Riboflavin_synthase-like_b-brl"/>
</dbReference>
<accession>A0A2W5I8T1</accession>
<dbReference type="InterPro" id="IPR008333">
    <property type="entry name" value="Cbr1-like_FAD-bd_dom"/>
</dbReference>